<keyword evidence="4" id="KW-0808">Transferase</keyword>
<keyword evidence="3" id="KW-0645">Protease</keyword>
<dbReference type="Pfam" id="PF00680">
    <property type="entry name" value="RdRP_1"/>
    <property type="match status" value="1"/>
</dbReference>
<keyword evidence="10" id="KW-0946">Virion</keyword>
<reference evidence="14" key="1">
    <citation type="journal article" date="2024" name="Microb. Genom.">
        <title>The hidden RNA viruses in Blattodea (cockroach and termite).</title>
        <authorList>
            <person name="Fan J."/>
            <person name="Jiang S."/>
            <person name="Li W."/>
            <person name="Li J."/>
            <person name="Pang R."/>
            <person name="Wu H."/>
        </authorList>
    </citation>
    <scope>NUCLEOTIDE SEQUENCE</scope>
</reference>
<dbReference type="GO" id="GO:0003723">
    <property type="term" value="F:RNA binding"/>
    <property type="evidence" value="ECO:0007669"/>
    <property type="project" value="InterPro"/>
</dbReference>
<dbReference type="CDD" id="cd23169">
    <property type="entry name" value="ps-ssRNAv-Picornavirales"/>
    <property type="match status" value="1"/>
</dbReference>
<dbReference type="GO" id="GO:0039694">
    <property type="term" value="P:viral RNA genome replication"/>
    <property type="evidence" value="ECO:0007669"/>
    <property type="project" value="InterPro"/>
</dbReference>
<feature type="domain" description="SF3 helicase" evidence="13">
    <location>
        <begin position="1501"/>
        <end position="1669"/>
    </location>
</feature>
<dbReference type="InterPro" id="IPR001205">
    <property type="entry name" value="RNA-dir_pol_C"/>
</dbReference>
<sequence>MQTKIRKMVMLQSIVSQLGWRRIAKQVLGENVAVGRRLIAKKRLLKYGNRKLKKLLRRSDIKTRCTTNITRMFVSQRGFCPRKPKRYVETPHHVKISDCTHRDDWDNIKHCSWCRLVYKQKIQRSIARGRVPGLPQRRPIIRPLRVKNVPMARGFAIGKMYRTGDEGAVAETEITRTVTKQMDSTILSTTNPVESGVPEGYVLMEEYDEEAHKTGKLGSTGLVQGWQDFSSIQDQKLLAMGLDPFEIRRLAKFKTTPKLLPEQLKDWENKVGNQVVRTPRLTLAVASVPPHEYPTLEQRENFFGTFTLSTSDVFSGDIVLNQKGAVNVAFINVPGDLLNVAGTTTMSPFKNHVMNSTEVEFFFKTNPAPNMAGKYVFTHIPAPDLVFVNNLAPHWAHVVPIFQRQGLGTATLEIGKQNDARYVVPYSLPQANLVLEDTEDTMSYVRNSGQLRCKCVVPLNTGDAGEQTLSVSVWFKFTHVQLNAVRYTQDITSQMYRTGNIDSILGDVWGAVESIPIIGSMADMLGNIVGEAAVGLDGLFHGRDSAFNKEFRERLEKIGVISGKGKNKGGAMPLGITRTAVADNIKVAPTSNPCLANAGESEQVHRLGLHRAVQNLDMTTDVTRISQFLTMPTLLRPVVISTSTPRGTILINLTTGLLNKKSVYNPYSVTGKIYYYGGSCAAAAATFEYYVGVKKYTFQVVKTAFHKLSLAIAGTPYTEVPDNVRAGAQYFKVMDFNDNDQDFFECPYVDKYGMRISPLSNATYQDHLPGAQLPPAEILPSATTNVGEVSIILTNSLVITGSSDAPLVSDSVTLLIWEEMLPESRMHTPVSPRCVMPLRAANLIPLVADVAEETTNMYLTGDFGNVENVQSVINTADQHDLLYPMLQRFTRMLDFTNATSERVEVPLTPRILMMARGSTTDLQPFVPTWFWMWASTFVYYSGSFETMCIAPKSVAENNSRVISAVFQPPRYVAYGPSVNAANTSIFGKYDQELDGGLHTMWSPQVNPVLSISTSQYTRAGWNMMRSDTRPVTQASFPEDNRIKSNGTLVFQDIGASSLIMKVLPKVGVDFRMHTFMGFEPMDWDETMAPLMRRKMVMDGRRTDIHHMSMNKVREMADATETWMEFEYKDIPSCFIPPVYRPIPLSNSAKKIKSQCAGLRMLSRGRELPGYDYDGEQLLLLSGDVEENPGPVFSTLKGKIQDGINFVSQPVVKPLNNIDSNIEEVTDKVGRAATSFEKVTEKLNQGIDGIENVVTSLFDTIKASVNNIPNPEKLWQALLHFVHAWVNPVKKTMGISFLGIFSALGLIPVTLMTKGVELFGKICESWFRTPEEVSVPEEQTPISEMKFTGDEITQDAWQELASFVLSCVCVMFGQKCDKSSIKGLFSGLVLSAPKTFTMTTHVTRFLKNTFELFKRCYNYIVSKLPGADATRYIVEHTDVIEKFVPEASLMVNPANFEALKTQPKMRQRFWSTVMVAHFLQNSAALNQNLKYPPALTTLIRDVLKISEQLTIPLMCCPVRYEPFTVALCGPSNIGKSYVTQTLVCDMLESINYTTYDSPIFVRTPGNQYWNGCSNQPCVLYDDFLAVNGPEFSAVQLAELFALKTTAVFNPPMADLSDKRLRYNPLIVWMCANQEYPALNGVRAPEAVYRRRDVLIAARLKPGLKRLNMHNPDSEILKKFDHLEFAFKNPVKDHDKTTWMGYQDMRKTLLEKFQVYHTNEKKNVQHRLEELQRLLPEQAARIPTGVDPFQLFYEAQLQSAQVSPSQSGCLPSETMETIMMATDAAHNSGELLEVLRKMREKMDKRQTVIPIVTYNAQDEIVTTEFQRTGDEVGEFYDALTPEEQAELDRRDIENLPENQTLTRTPQELQDGIRRVCSDAEHARHTYAGSTFSTVICNGFNWMNQKVVEKVCPKLVDPIMESCAHVIQCEYVIKCVICSTRTVCKYKCGNAVCHPICETCFEGWSQQTVECPLRCGFNMQRWTVRDITEQSMTAKVKSLLALFAYTSLLGTQKFWNFCSRYALLFDVAWLCCAMICLPLAPIIRSRRATAMFNEYITDYNSAYGTDYVLRTFHDGDRMRYMAVSASNFADRYTLTGDEEPSTSGVKNVKWEGNHGTVYDVEGGVQFSVEFNLEPQKLEMMIDRPVKCAHNVITPVWKYVGTVHHGAWMLDDDTYVEDALCSNYCRFADVKQREIFLREWAAHHYADLRDHINGRSMQKYGSSVAPSDFKSCEAVENRPKKFGWLTNWIQKLKLREWWHWLCEKFVSYFQLLKVATCVIGVVCGVGALVSFVKGRPVDNLQPSGYATGKTIIAKAGKSAVPTGVMMHTGDAELHHKVGLIWKNVAWITGFTINGTKQYCVKSVFLRDRWLLMTKHQFARLVNMEKDGCRIVLCTVRGKFETKDISIKNCKFNEYIGYDCVSVYISPTYVSSYRSIIPFITKDKNVSHVKREACIVCPELTPVPTITMHDVVILSSFGSFEITEENGEKIQIEGVYLYQGYSGRNSCGALLLQKDNNCPLIGIHFSSNTDTTTGCGSSVPLTADVCESLAPSVVADNEPPKVVEKQTPMVMTLCGDIDVIGHIDSQMVPYQAADTKIQRSLIADELEKSGIQPVTEPTILSKRDKRWKHKETPLVSGCNKHGQPHMDFPERLMQTVIRQMEQDFIVKCKPVLTTVGRRTVKEAICGILGNDRYPAIDMTTSVGWPLNKWKRDGKMANRKTLLNPIYNVQDQMVDVELDSEFEVYCQERDQMRRQGIIPFTVYWDHLKDERRKPEKAYKLGGTRIFSLSPLDFLIQHRQMYMDFSAAWHSSWIQMEHGVGIACDGPQWSQLATTLLAKGPNIICLDYKDFGPTLSAPCVRAVDLAIRKWYLQYTNMGNVEQDDNIREIMTEEVASPIHLCQDFLYRTYAGIPSGHPATTMFNTEVNKMQIKMAWLALAPLEYRSLLKFREHVALFCYGDDVIMSVSDVAFSFFHGIAIIKWFEKFNIVVTSQKKDGIMCKGMRIEEATFLKRGFMKHEKRSGEWLAPLDLNSVRETAFWIHKGNEALFGTQVNIEQSIRLAFGHGEKFFYLWQKKLNEMIAKVQRGLEPVCLDWDDLDDTFFV</sequence>
<dbReference type="EMBL" id="BK063187">
    <property type="protein sequence ID" value="DBA56435.1"/>
    <property type="molecule type" value="Genomic_RNA"/>
</dbReference>
<dbReference type="InterPro" id="IPR043128">
    <property type="entry name" value="Rev_trsase/Diguanyl_cyclase"/>
</dbReference>
<evidence type="ECO:0000256" key="4">
    <source>
        <dbReference type="ARBA" id="ARBA00022679"/>
    </source>
</evidence>
<dbReference type="GO" id="GO:0003724">
    <property type="term" value="F:RNA helicase activity"/>
    <property type="evidence" value="ECO:0007669"/>
    <property type="project" value="InterPro"/>
</dbReference>
<dbReference type="SUPFAM" id="SSF88633">
    <property type="entry name" value="Positive stranded ssRNA viruses"/>
    <property type="match status" value="2"/>
</dbReference>
<keyword evidence="11" id="KW-0693">Viral RNA replication</keyword>
<evidence type="ECO:0000256" key="6">
    <source>
        <dbReference type="ARBA" id="ARBA00022741"/>
    </source>
</evidence>
<keyword evidence="2" id="KW-0696">RNA-directed RNA polymerase</keyword>
<dbReference type="InterPro" id="IPR000605">
    <property type="entry name" value="Helicase_SF3_ssDNA/RNA_vir"/>
</dbReference>
<organism evidence="14">
    <name type="scientific">Cryptotermes secundus iflavirus 1</name>
    <dbReference type="NCBI Taxonomy" id="3032214"/>
    <lineage>
        <taxon>Viruses</taxon>
        <taxon>Riboviria</taxon>
        <taxon>Orthornavirae</taxon>
        <taxon>Pisuviricota</taxon>
        <taxon>Pisoniviricetes</taxon>
        <taxon>Picornavirales</taxon>
        <taxon>Iflaviridae</taxon>
        <taxon>Iflavirus</taxon>
    </lineage>
</organism>
<dbReference type="Pfam" id="PF00910">
    <property type="entry name" value="RNA_helicase"/>
    <property type="match status" value="1"/>
</dbReference>
<evidence type="ECO:0000256" key="2">
    <source>
        <dbReference type="ARBA" id="ARBA00022484"/>
    </source>
</evidence>
<dbReference type="InterPro" id="IPR043502">
    <property type="entry name" value="DNA/RNA_pol_sf"/>
</dbReference>
<keyword evidence="7" id="KW-0378">Hydrolase</keyword>
<dbReference type="GO" id="GO:0006351">
    <property type="term" value="P:DNA-templated transcription"/>
    <property type="evidence" value="ECO:0007669"/>
    <property type="project" value="InterPro"/>
</dbReference>
<dbReference type="InterPro" id="IPR029053">
    <property type="entry name" value="Viral_coat"/>
</dbReference>
<proteinExistence type="predicted"/>
<accession>A0AAT9JAD5</accession>
<dbReference type="InterPro" id="IPR014759">
    <property type="entry name" value="Helicase_SF3_ssRNA_vir"/>
</dbReference>
<dbReference type="SUPFAM" id="SSF56672">
    <property type="entry name" value="DNA/RNA polymerases"/>
    <property type="match status" value="1"/>
</dbReference>
<dbReference type="GO" id="GO:0005524">
    <property type="term" value="F:ATP binding"/>
    <property type="evidence" value="ECO:0007669"/>
    <property type="project" value="UniProtKB-KW"/>
</dbReference>
<keyword evidence="9" id="KW-0067">ATP-binding</keyword>
<dbReference type="Gene3D" id="3.30.70.270">
    <property type="match status" value="1"/>
</dbReference>
<evidence type="ECO:0000259" key="12">
    <source>
        <dbReference type="PROSITE" id="PS50507"/>
    </source>
</evidence>
<dbReference type="GO" id="GO:0008234">
    <property type="term" value="F:cysteine-type peptidase activity"/>
    <property type="evidence" value="ECO:0007669"/>
    <property type="project" value="UniProtKB-KW"/>
</dbReference>
<evidence type="ECO:0000256" key="10">
    <source>
        <dbReference type="ARBA" id="ARBA00022844"/>
    </source>
</evidence>
<dbReference type="GO" id="GO:0003968">
    <property type="term" value="F:RNA-directed RNA polymerase activity"/>
    <property type="evidence" value="ECO:0007669"/>
    <property type="project" value="UniProtKB-KW"/>
</dbReference>
<dbReference type="PROSITE" id="PS50507">
    <property type="entry name" value="RDRP_SSRNA_POS"/>
    <property type="match status" value="1"/>
</dbReference>
<dbReference type="SUPFAM" id="SSF50494">
    <property type="entry name" value="Trypsin-like serine proteases"/>
    <property type="match status" value="1"/>
</dbReference>
<evidence type="ECO:0008006" key="15">
    <source>
        <dbReference type="Google" id="ProtNLM"/>
    </source>
</evidence>
<dbReference type="GO" id="GO:0044423">
    <property type="term" value="C:virion component"/>
    <property type="evidence" value="ECO:0007669"/>
    <property type="project" value="UniProtKB-KW"/>
</dbReference>
<evidence type="ECO:0000256" key="5">
    <source>
        <dbReference type="ARBA" id="ARBA00022695"/>
    </source>
</evidence>
<dbReference type="PROSITE" id="PS51218">
    <property type="entry name" value="SF3_HELICASE_2"/>
    <property type="match status" value="1"/>
</dbReference>
<evidence type="ECO:0000256" key="8">
    <source>
        <dbReference type="ARBA" id="ARBA00022807"/>
    </source>
</evidence>
<evidence type="ECO:0000256" key="11">
    <source>
        <dbReference type="ARBA" id="ARBA00022953"/>
    </source>
</evidence>
<keyword evidence="6" id="KW-0547">Nucleotide-binding</keyword>
<dbReference type="GO" id="GO:0006508">
    <property type="term" value="P:proteolysis"/>
    <property type="evidence" value="ECO:0007669"/>
    <property type="project" value="UniProtKB-KW"/>
</dbReference>
<evidence type="ECO:0000256" key="3">
    <source>
        <dbReference type="ARBA" id="ARBA00022670"/>
    </source>
</evidence>
<evidence type="ECO:0000313" key="14">
    <source>
        <dbReference type="EMBL" id="DBA56435.1"/>
    </source>
</evidence>
<evidence type="ECO:0000256" key="9">
    <source>
        <dbReference type="ARBA" id="ARBA00022840"/>
    </source>
</evidence>
<keyword evidence="5" id="KW-0548">Nucleotidyltransferase</keyword>
<feature type="domain" description="RdRp catalytic" evidence="12">
    <location>
        <begin position="2834"/>
        <end position="2967"/>
    </location>
</feature>
<protein>
    <recommendedName>
        <fullName evidence="15">Polyprotein</fullName>
    </recommendedName>
</protein>
<dbReference type="InterPro" id="IPR009003">
    <property type="entry name" value="Peptidase_S1_PA"/>
</dbReference>
<dbReference type="InterPro" id="IPR007094">
    <property type="entry name" value="RNA-dir_pol_PSvirus"/>
</dbReference>
<dbReference type="Gene3D" id="2.60.120.20">
    <property type="match status" value="2"/>
</dbReference>
<comment type="subcellular location">
    <subcellularLocation>
        <location evidence="1">Virion</location>
    </subcellularLocation>
</comment>
<evidence type="ECO:0000256" key="7">
    <source>
        <dbReference type="ARBA" id="ARBA00022801"/>
    </source>
</evidence>
<evidence type="ECO:0000259" key="13">
    <source>
        <dbReference type="PROSITE" id="PS51218"/>
    </source>
</evidence>
<name>A0AAT9JAD5_9VIRU</name>
<evidence type="ECO:0000256" key="1">
    <source>
        <dbReference type="ARBA" id="ARBA00004328"/>
    </source>
</evidence>
<keyword evidence="8" id="KW-0788">Thiol protease</keyword>